<dbReference type="SMART" id="SM00382">
    <property type="entry name" value="AAA"/>
    <property type="match status" value="1"/>
</dbReference>
<feature type="modified residue" description="4-aspartylphosphate" evidence="7">
    <location>
        <position position="52"/>
    </location>
</feature>
<proteinExistence type="predicted"/>
<keyword evidence="2" id="KW-0547">Nucleotide-binding</keyword>
<protein>
    <submittedName>
        <fullName evidence="10">Sigma-54-dependent transcriptional regulator</fullName>
    </submittedName>
</protein>
<dbReference type="InterPro" id="IPR003593">
    <property type="entry name" value="AAA+_ATPase"/>
</dbReference>
<organism evidence="10 11">
    <name type="scientific">Acidimangrovimonas pyrenivorans</name>
    <dbReference type="NCBI Taxonomy" id="2030798"/>
    <lineage>
        <taxon>Bacteria</taxon>
        <taxon>Pseudomonadati</taxon>
        <taxon>Pseudomonadota</taxon>
        <taxon>Alphaproteobacteria</taxon>
        <taxon>Rhodobacterales</taxon>
        <taxon>Paracoccaceae</taxon>
        <taxon>Acidimangrovimonas</taxon>
    </lineage>
</organism>
<dbReference type="PANTHER" id="PTHR32071">
    <property type="entry name" value="TRANSCRIPTIONAL REGULATORY PROTEIN"/>
    <property type="match status" value="1"/>
</dbReference>
<dbReference type="InterPro" id="IPR025944">
    <property type="entry name" value="Sigma_54_int_dom_CS"/>
</dbReference>
<dbReference type="PROSITE" id="PS50045">
    <property type="entry name" value="SIGMA54_INTERACT_4"/>
    <property type="match status" value="1"/>
</dbReference>
<dbReference type="Pfam" id="PF25601">
    <property type="entry name" value="AAA_lid_14"/>
    <property type="match status" value="1"/>
</dbReference>
<keyword evidence="11" id="KW-1185">Reference proteome</keyword>
<comment type="caution">
    <text evidence="10">The sequence shown here is derived from an EMBL/GenBank/DDBJ whole genome shotgun (WGS) entry which is preliminary data.</text>
</comment>
<evidence type="ECO:0000256" key="6">
    <source>
        <dbReference type="ARBA" id="ARBA00023163"/>
    </source>
</evidence>
<dbReference type="PROSITE" id="PS00688">
    <property type="entry name" value="SIGMA54_INTERACT_3"/>
    <property type="match status" value="1"/>
</dbReference>
<dbReference type="Gene3D" id="1.10.10.60">
    <property type="entry name" value="Homeodomain-like"/>
    <property type="match status" value="1"/>
</dbReference>
<dbReference type="SUPFAM" id="SSF46689">
    <property type="entry name" value="Homeodomain-like"/>
    <property type="match status" value="1"/>
</dbReference>
<dbReference type="Pfam" id="PF00072">
    <property type="entry name" value="Response_reg"/>
    <property type="match status" value="1"/>
</dbReference>
<dbReference type="InterPro" id="IPR002197">
    <property type="entry name" value="HTH_Fis"/>
</dbReference>
<evidence type="ECO:0000256" key="7">
    <source>
        <dbReference type="PROSITE-ProRule" id="PRU00169"/>
    </source>
</evidence>
<feature type="domain" description="Sigma-54 factor interaction" evidence="8">
    <location>
        <begin position="141"/>
        <end position="366"/>
    </location>
</feature>
<sequence length="471" mass="51991">MGDILIVDDERDIRELISDILRDEGYTTRLAGNSDECMAEINAEPPALMILDIWLKDSRMDGIDILKAVKRDNPDVPVVIISGHGNIEIAVAAIKQGAYDFIEKPFNIDQLMVVVSRAMETSRLRRENSDLRRRDVASAEMIGSSPSFKSLKSQLEKVTKSNGRVMLTGPAGAGKEVAARFIHAQSNRASAPFVTVNSASIEPERMEAVLFGRESTDRGLEKGLLEQAHGGVIYFDEVADMPLGTQSKILRVLVEQQFSRAGGTDKVRVDLRVISSTTRDLTAEIAAGRFRQELYDRLNVVPIAVPSLEERREDIPELAGHFIELFNKSQGLPLRSLSEEVAALLQTMRWPGNVRQLRNVIERVLILGEGTGPIEPRELPGQEENTEEDGRVILSGGLATLPLREARELFEREYLLTQINRFGGNISRTASFVGMERSALHRKLKSLGVVTSSKAGARVARIEEGEGGEQG</sequence>
<gene>
    <name evidence="10" type="ORF">ACFOES_04785</name>
</gene>
<dbReference type="SUPFAM" id="SSF52540">
    <property type="entry name" value="P-loop containing nucleoside triphosphate hydrolases"/>
    <property type="match status" value="1"/>
</dbReference>
<evidence type="ECO:0000256" key="2">
    <source>
        <dbReference type="ARBA" id="ARBA00022741"/>
    </source>
</evidence>
<dbReference type="InterPro" id="IPR027417">
    <property type="entry name" value="P-loop_NTPase"/>
</dbReference>
<dbReference type="InterPro" id="IPR011006">
    <property type="entry name" value="CheY-like_superfamily"/>
</dbReference>
<keyword evidence="1 7" id="KW-0597">Phosphoprotein</keyword>
<dbReference type="Gene3D" id="1.10.8.60">
    <property type="match status" value="1"/>
</dbReference>
<dbReference type="CDD" id="cd00009">
    <property type="entry name" value="AAA"/>
    <property type="match status" value="1"/>
</dbReference>
<evidence type="ECO:0000256" key="3">
    <source>
        <dbReference type="ARBA" id="ARBA00022840"/>
    </source>
</evidence>
<evidence type="ECO:0000256" key="4">
    <source>
        <dbReference type="ARBA" id="ARBA00023012"/>
    </source>
</evidence>
<evidence type="ECO:0000259" key="8">
    <source>
        <dbReference type="PROSITE" id="PS50045"/>
    </source>
</evidence>
<dbReference type="Pfam" id="PF00158">
    <property type="entry name" value="Sigma54_activat"/>
    <property type="match status" value="1"/>
</dbReference>
<dbReference type="CDD" id="cd17550">
    <property type="entry name" value="REC_NtrX-like"/>
    <property type="match status" value="1"/>
</dbReference>
<keyword evidence="6" id="KW-0804">Transcription</keyword>
<evidence type="ECO:0000256" key="5">
    <source>
        <dbReference type="ARBA" id="ARBA00023015"/>
    </source>
</evidence>
<evidence type="ECO:0000259" key="9">
    <source>
        <dbReference type="PROSITE" id="PS50110"/>
    </source>
</evidence>
<dbReference type="InterPro" id="IPR009057">
    <property type="entry name" value="Homeodomain-like_sf"/>
</dbReference>
<reference evidence="11" key="1">
    <citation type="journal article" date="2019" name="Int. J. Syst. Evol. Microbiol.">
        <title>The Global Catalogue of Microorganisms (GCM) 10K type strain sequencing project: providing services to taxonomists for standard genome sequencing and annotation.</title>
        <authorList>
            <consortium name="The Broad Institute Genomics Platform"/>
            <consortium name="The Broad Institute Genome Sequencing Center for Infectious Disease"/>
            <person name="Wu L."/>
            <person name="Ma J."/>
        </authorList>
    </citation>
    <scope>NUCLEOTIDE SEQUENCE [LARGE SCALE GENOMIC DNA]</scope>
    <source>
        <strain evidence="11">KCTC 62192</strain>
    </source>
</reference>
<dbReference type="PROSITE" id="PS50110">
    <property type="entry name" value="RESPONSE_REGULATORY"/>
    <property type="match status" value="1"/>
</dbReference>
<keyword evidence="3" id="KW-0067">ATP-binding</keyword>
<dbReference type="Gene3D" id="3.40.50.300">
    <property type="entry name" value="P-loop containing nucleotide triphosphate hydrolases"/>
    <property type="match status" value="1"/>
</dbReference>
<keyword evidence="4" id="KW-0902">Two-component regulatory system</keyword>
<evidence type="ECO:0000313" key="11">
    <source>
        <dbReference type="Proteomes" id="UP001595443"/>
    </source>
</evidence>
<dbReference type="InterPro" id="IPR002078">
    <property type="entry name" value="Sigma_54_int"/>
</dbReference>
<dbReference type="RefSeq" id="WP_377832036.1">
    <property type="nucleotide sequence ID" value="NZ_JBHRSK010000004.1"/>
</dbReference>
<dbReference type="SMART" id="SM00448">
    <property type="entry name" value="REC"/>
    <property type="match status" value="1"/>
</dbReference>
<keyword evidence="5" id="KW-0805">Transcription regulation</keyword>
<dbReference type="Pfam" id="PF02954">
    <property type="entry name" value="HTH_8"/>
    <property type="match status" value="1"/>
</dbReference>
<dbReference type="Gene3D" id="3.40.50.2300">
    <property type="match status" value="1"/>
</dbReference>
<dbReference type="SUPFAM" id="SSF52172">
    <property type="entry name" value="CheY-like"/>
    <property type="match status" value="1"/>
</dbReference>
<dbReference type="PANTHER" id="PTHR32071:SF17">
    <property type="entry name" value="TRANSCRIPTIONAL REGULATOR (NTRC FAMILY)"/>
    <property type="match status" value="1"/>
</dbReference>
<accession>A0ABV7AED1</accession>
<dbReference type="EMBL" id="JBHRSK010000004">
    <property type="protein sequence ID" value="MFC2967401.1"/>
    <property type="molecule type" value="Genomic_DNA"/>
</dbReference>
<dbReference type="InterPro" id="IPR058031">
    <property type="entry name" value="AAA_lid_NorR"/>
</dbReference>
<evidence type="ECO:0000313" key="10">
    <source>
        <dbReference type="EMBL" id="MFC2967401.1"/>
    </source>
</evidence>
<dbReference type="InterPro" id="IPR001789">
    <property type="entry name" value="Sig_transdc_resp-reg_receiver"/>
</dbReference>
<name>A0ABV7AED1_9RHOB</name>
<feature type="domain" description="Response regulatory" evidence="9">
    <location>
        <begin position="3"/>
        <end position="119"/>
    </location>
</feature>
<dbReference type="Proteomes" id="UP001595443">
    <property type="component" value="Unassembled WGS sequence"/>
</dbReference>
<evidence type="ECO:0000256" key="1">
    <source>
        <dbReference type="ARBA" id="ARBA00022553"/>
    </source>
</evidence>